<name>A0ABP6CSA6_9ACTN</name>
<keyword evidence="2" id="KW-1185">Reference proteome</keyword>
<dbReference type="Proteomes" id="UP001501509">
    <property type="component" value="Unassembled WGS sequence"/>
</dbReference>
<comment type="caution">
    <text evidence="1">The sequence shown here is derived from an EMBL/GenBank/DDBJ whole genome shotgun (WGS) entry which is preliminary data.</text>
</comment>
<evidence type="ECO:0000313" key="2">
    <source>
        <dbReference type="Proteomes" id="UP001501509"/>
    </source>
</evidence>
<dbReference type="RefSeq" id="WP_344547284.1">
    <property type="nucleotide sequence ID" value="NZ_BAAATD010000013.1"/>
</dbReference>
<reference evidence="2" key="1">
    <citation type="journal article" date="2019" name="Int. J. Syst. Evol. Microbiol.">
        <title>The Global Catalogue of Microorganisms (GCM) 10K type strain sequencing project: providing services to taxonomists for standard genome sequencing and annotation.</title>
        <authorList>
            <consortium name="The Broad Institute Genomics Platform"/>
            <consortium name="The Broad Institute Genome Sequencing Center for Infectious Disease"/>
            <person name="Wu L."/>
            <person name="Ma J."/>
        </authorList>
    </citation>
    <scope>NUCLEOTIDE SEQUENCE [LARGE SCALE GENOMIC DNA]</scope>
    <source>
        <strain evidence="2">JCM 6833</strain>
    </source>
</reference>
<accession>A0ABP6CSA6</accession>
<sequence>MQVLVAHTNWSKHRTPSVASTLLGAVRVDGPARGVVIPDVPDRPVQVGDVLASAPADRVIPFSIWPKVSIQRPHTGSWHKLLHELRDLEWWVREVAVPILITGTKQVPALPPYLDTAVGYADIQAALDAADPTPAATRIARTLDVQTVRKDLPEILGLYPGAEQHAAALTAWVEGLTDDQVLAKFASLRVSDPRQLDFMAKAMVAEALGGDTSG</sequence>
<evidence type="ECO:0000313" key="1">
    <source>
        <dbReference type="EMBL" id="GAA2627239.1"/>
    </source>
</evidence>
<gene>
    <name evidence="1" type="ORF">GCM10010411_75410</name>
</gene>
<proteinExistence type="predicted"/>
<dbReference type="EMBL" id="BAAATD010000013">
    <property type="protein sequence ID" value="GAA2627239.1"/>
    <property type="molecule type" value="Genomic_DNA"/>
</dbReference>
<organism evidence="1 2">
    <name type="scientific">Actinomadura fulvescens</name>
    <dbReference type="NCBI Taxonomy" id="46160"/>
    <lineage>
        <taxon>Bacteria</taxon>
        <taxon>Bacillati</taxon>
        <taxon>Actinomycetota</taxon>
        <taxon>Actinomycetes</taxon>
        <taxon>Streptosporangiales</taxon>
        <taxon>Thermomonosporaceae</taxon>
        <taxon>Actinomadura</taxon>
    </lineage>
</organism>
<protein>
    <submittedName>
        <fullName evidence="1">Uncharacterized protein</fullName>
    </submittedName>
</protein>